<organism evidence="3 4">
    <name type="scientific">Candidatus Saganbacteria bacterium</name>
    <dbReference type="NCBI Taxonomy" id="2575572"/>
    <lineage>
        <taxon>Bacteria</taxon>
        <taxon>Bacillati</taxon>
        <taxon>Saganbacteria</taxon>
    </lineage>
</organism>
<dbReference type="CDD" id="cd10449">
    <property type="entry name" value="GIY-YIG_SLX1_like"/>
    <property type="match status" value="1"/>
</dbReference>
<comment type="caution">
    <text evidence="3">The sequence shown here is derived from an EMBL/GenBank/DDBJ whole genome shotgun (WGS) entry which is preliminary data.</text>
</comment>
<comment type="similarity">
    <text evidence="1">Belongs to the UPF0213 family.</text>
</comment>
<evidence type="ECO:0000313" key="3">
    <source>
        <dbReference type="EMBL" id="MBI5078768.1"/>
    </source>
</evidence>
<feature type="domain" description="GIY-YIG" evidence="2">
    <location>
        <begin position="1"/>
        <end position="75"/>
    </location>
</feature>
<dbReference type="InterPro" id="IPR035901">
    <property type="entry name" value="GIY-YIG_endonuc_sf"/>
</dbReference>
<dbReference type="PROSITE" id="PS50164">
    <property type="entry name" value="GIY_YIG"/>
    <property type="match status" value="1"/>
</dbReference>
<dbReference type="InterPro" id="IPR050190">
    <property type="entry name" value="UPF0213_domain"/>
</dbReference>
<dbReference type="SUPFAM" id="SSF82771">
    <property type="entry name" value="GIY-YIG endonuclease"/>
    <property type="match status" value="1"/>
</dbReference>
<evidence type="ECO:0000313" key="4">
    <source>
        <dbReference type="Proteomes" id="UP000808761"/>
    </source>
</evidence>
<protein>
    <submittedName>
        <fullName evidence="3">GIY-YIG nuclease family protein</fullName>
    </submittedName>
</protein>
<dbReference type="Pfam" id="PF01541">
    <property type="entry name" value="GIY-YIG"/>
    <property type="match status" value="1"/>
</dbReference>
<dbReference type="AlphaFoldDB" id="A0A9D6YVZ0"/>
<dbReference type="EMBL" id="JACRKR010000097">
    <property type="protein sequence ID" value="MBI5078768.1"/>
    <property type="molecule type" value="Genomic_DNA"/>
</dbReference>
<reference evidence="3" key="1">
    <citation type="submission" date="2020-07" db="EMBL/GenBank/DDBJ databases">
        <title>Huge and variable diversity of episymbiotic CPR bacteria and DPANN archaea in groundwater ecosystems.</title>
        <authorList>
            <person name="He C.Y."/>
            <person name="Keren R."/>
            <person name="Whittaker M."/>
            <person name="Farag I.F."/>
            <person name="Doudna J."/>
            <person name="Cate J.H.D."/>
            <person name="Banfield J.F."/>
        </authorList>
    </citation>
    <scope>NUCLEOTIDE SEQUENCE</scope>
    <source>
        <strain evidence="3">NC_groundwater_1860_Pr3_B-0.1um_51_7</strain>
    </source>
</reference>
<dbReference type="InterPro" id="IPR000305">
    <property type="entry name" value="GIY-YIG_endonuc"/>
</dbReference>
<dbReference type="Proteomes" id="UP000808761">
    <property type="component" value="Unassembled WGS sequence"/>
</dbReference>
<name>A0A9D6YVZ0_UNCSA</name>
<accession>A0A9D6YVZ0</accession>
<dbReference type="PANTHER" id="PTHR34477">
    <property type="entry name" value="UPF0213 PROTEIN YHBQ"/>
    <property type="match status" value="1"/>
</dbReference>
<evidence type="ECO:0000256" key="1">
    <source>
        <dbReference type="ARBA" id="ARBA00007435"/>
    </source>
</evidence>
<evidence type="ECO:0000259" key="2">
    <source>
        <dbReference type="PROSITE" id="PS50164"/>
    </source>
</evidence>
<dbReference type="PANTHER" id="PTHR34477:SF1">
    <property type="entry name" value="UPF0213 PROTEIN YHBQ"/>
    <property type="match status" value="1"/>
</dbReference>
<sequence>MFCVYVLASVKNGRYYTGSTRDLENRLKEHNAGKIKSTKAFIPYKIVYKETFSTYTEARKRELYIKKRKSRKYIEEFFLRGVA</sequence>
<gene>
    <name evidence="3" type="ORF">HZB08_01965</name>
</gene>
<proteinExistence type="inferred from homology"/>
<dbReference type="Gene3D" id="3.40.1440.10">
    <property type="entry name" value="GIY-YIG endonuclease"/>
    <property type="match status" value="1"/>
</dbReference>